<dbReference type="InterPro" id="IPR037278">
    <property type="entry name" value="ARFGAP/RecO"/>
</dbReference>
<dbReference type="KEGG" id="pmx:PERMA_0327"/>
<organism evidence="5 6">
    <name type="scientific">Persephonella marina (strain DSM 14350 / EX-H1)</name>
    <dbReference type="NCBI Taxonomy" id="123214"/>
    <lineage>
        <taxon>Bacteria</taxon>
        <taxon>Pseudomonadati</taxon>
        <taxon>Aquificota</taxon>
        <taxon>Aquificia</taxon>
        <taxon>Aquificales</taxon>
        <taxon>Hydrogenothermaceae</taxon>
        <taxon>Persephonella</taxon>
    </lineage>
</organism>
<dbReference type="Pfam" id="PF02565">
    <property type="entry name" value="RecO_C"/>
    <property type="match status" value="1"/>
</dbReference>
<protein>
    <submittedName>
        <fullName evidence="5">DNA repair protein RecO</fullName>
    </submittedName>
</protein>
<dbReference type="RefSeq" id="WP_012675609.1">
    <property type="nucleotide sequence ID" value="NC_012440.1"/>
</dbReference>
<keyword evidence="1" id="KW-0227">DNA damage</keyword>
<dbReference type="eggNOG" id="COG1381">
    <property type="taxonomic scope" value="Bacteria"/>
</dbReference>
<dbReference type="HOGENOM" id="CLU_066632_3_0_0"/>
<evidence type="ECO:0000259" key="4">
    <source>
        <dbReference type="Pfam" id="PF11967"/>
    </source>
</evidence>
<dbReference type="STRING" id="123214.PERMA_0327"/>
<dbReference type="PANTHER" id="PTHR33991:SF1">
    <property type="entry name" value="DNA REPAIR PROTEIN RECO"/>
    <property type="match status" value="1"/>
</dbReference>
<name>C0QTV5_PERMH</name>
<evidence type="ECO:0000256" key="3">
    <source>
        <dbReference type="ARBA" id="ARBA00023204"/>
    </source>
</evidence>
<dbReference type="InterPro" id="IPR022572">
    <property type="entry name" value="DNA_rep/recomb_RecO_N"/>
</dbReference>
<sequence length="231" mass="27089">MEGIFKDEAIVLRRSFAGEYDLSVTVYFRKHGKENIYIPKGQLLKSPFITSTEQFNWFKGVFLYRKENVFIREIDSFKNLSLQIASDLDLFETAYYFSNLFNRYVIFPDEKLFIFLKKSFYYLTKAKKVKNHRVNFIAKLVYLSGVFPQLDHCSVCGEVINRKNFKGVSIQTGGSVCKGCNCSDINPYISYEDTKMMDIFSKISFSKVESIKIKNPERIEIFLQEYIKEKV</sequence>
<dbReference type="EMBL" id="CP001230">
    <property type="protein sequence ID" value="ACO03370.1"/>
    <property type="molecule type" value="Genomic_DNA"/>
</dbReference>
<dbReference type="PaxDb" id="123214-PERMA_0327"/>
<dbReference type="Gene3D" id="1.20.1440.120">
    <property type="entry name" value="Recombination protein O, C-terminal domain"/>
    <property type="match status" value="1"/>
</dbReference>
<dbReference type="Proteomes" id="UP000001366">
    <property type="component" value="Chromosome"/>
</dbReference>
<dbReference type="NCBIfam" id="TIGR00613">
    <property type="entry name" value="reco"/>
    <property type="match status" value="1"/>
</dbReference>
<dbReference type="GO" id="GO:0043590">
    <property type="term" value="C:bacterial nucleoid"/>
    <property type="evidence" value="ECO:0007669"/>
    <property type="project" value="TreeGrafter"/>
</dbReference>
<feature type="domain" description="DNA replication/recombination mediator RecO N-terminal" evidence="4">
    <location>
        <begin position="4"/>
        <end position="61"/>
    </location>
</feature>
<evidence type="ECO:0000256" key="1">
    <source>
        <dbReference type="ARBA" id="ARBA00022763"/>
    </source>
</evidence>
<dbReference type="OrthoDB" id="9797083at2"/>
<evidence type="ECO:0000313" key="6">
    <source>
        <dbReference type="Proteomes" id="UP000001366"/>
    </source>
</evidence>
<keyword evidence="3" id="KW-0234">DNA repair</keyword>
<dbReference type="PANTHER" id="PTHR33991">
    <property type="entry name" value="DNA REPAIR PROTEIN RECO"/>
    <property type="match status" value="1"/>
</dbReference>
<dbReference type="InterPro" id="IPR042242">
    <property type="entry name" value="RecO_C"/>
</dbReference>
<dbReference type="AlphaFoldDB" id="C0QTV5"/>
<keyword evidence="2" id="KW-0233">DNA recombination</keyword>
<gene>
    <name evidence="5" type="primary">recO</name>
    <name evidence="5" type="ordered locus">PERMA_0327</name>
</gene>
<accession>C0QTV5</accession>
<dbReference type="GO" id="GO:0006310">
    <property type="term" value="P:DNA recombination"/>
    <property type="evidence" value="ECO:0007669"/>
    <property type="project" value="UniProtKB-KW"/>
</dbReference>
<reference evidence="5 6" key="1">
    <citation type="journal article" date="2009" name="J. Bacteriol.">
        <title>Complete and draft genome sequences of six members of the Aquificales.</title>
        <authorList>
            <person name="Reysenbach A.L."/>
            <person name="Hamamura N."/>
            <person name="Podar M."/>
            <person name="Griffiths E."/>
            <person name="Ferreira S."/>
            <person name="Hochstein R."/>
            <person name="Heidelberg J."/>
            <person name="Johnson J."/>
            <person name="Mead D."/>
            <person name="Pohorille A."/>
            <person name="Sarmiento M."/>
            <person name="Schweighofer K."/>
            <person name="Seshadri R."/>
            <person name="Voytek M.A."/>
        </authorList>
    </citation>
    <scope>NUCLEOTIDE SEQUENCE [LARGE SCALE GENOMIC DNA]</scope>
    <source>
        <strain evidence="6">DSM 14350 / EX-H1</strain>
    </source>
</reference>
<dbReference type="InterPro" id="IPR003717">
    <property type="entry name" value="RecO"/>
</dbReference>
<proteinExistence type="predicted"/>
<evidence type="ECO:0000313" key="5">
    <source>
        <dbReference type="EMBL" id="ACO03370.1"/>
    </source>
</evidence>
<dbReference type="SUPFAM" id="SSF57863">
    <property type="entry name" value="ArfGap/RecO-like zinc finger"/>
    <property type="match status" value="1"/>
</dbReference>
<evidence type="ECO:0000256" key="2">
    <source>
        <dbReference type="ARBA" id="ARBA00023172"/>
    </source>
</evidence>
<dbReference type="GO" id="GO:0006302">
    <property type="term" value="P:double-strand break repair"/>
    <property type="evidence" value="ECO:0007669"/>
    <property type="project" value="TreeGrafter"/>
</dbReference>
<keyword evidence="6" id="KW-1185">Reference proteome</keyword>
<dbReference type="Pfam" id="PF11967">
    <property type="entry name" value="RecO_N"/>
    <property type="match status" value="1"/>
</dbReference>